<sequence length="89" mass="10110">MKQDVLQKAHLLYELEGRRLESLLERDPTYSGVLERLTQAERRLAGNDQAGAQAMAEARALLLEMARETSFKMGYLLAHDYPLEEAFGI</sequence>
<proteinExistence type="predicted"/>
<organism evidence="1 2">
    <name type="scientific">Desulfoferula mesophila</name>
    <dbReference type="NCBI Taxonomy" id="3058419"/>
    <lineage>
        <taxon>Bacteria</taxon>
        <taxon>Pseudomonadati</taxon>
        <taxon>Thermodesulfobacteriota</taxon>
        <taxon>Desulfarculia</taxon>
        <taxon>Desulfarculales</taxon>
        <taxon>Desulfarculaceae</taxon>
        <taxon>Desulfoferula</taxon>
    </lineage>
</organism>
<evidence type="ECO:0000313" key="2">
    <source>
        <dbReference type="Proteomes" id="UP001366166"/>
    </source>
</evidence>
<dbReference type="KEGG" id="dmp:FAK_36490"/>
<dbReference type="EMBL" id="AP028679">
    <property type="protein sequence ID" value="BEQ16583.1"/>
    <property type="molecule type" value="Genomic_DNA"/>
</dbReference>
<dbReference type="AlphaFoldDB" id="A0AAU9EHP3"/>
<evidence type="ECO:0000313" key="1">
    <source>
        <dbReference type="EMBL" id="BEQ16583.1"/>
    </source>
</evidence>
<accession>A0AAU9EHP3</accession>
<dbReference type="RefSeq" id="WP_338602607.1">
    <property type="nucleotide sequence ID" value="NZ_AP028679.1"/>
</dbReference>
<reference evidence="2" key="1">
    <citation type="journal article" date="2023" name="Arch. Microbiol.">
        <title>Desulfoferula mesophilus gen. nov. sp. nov., a mesophilic sulfate-reducing bacterium isolated from a brackish lake sediment.</title>
        <authorList>
            <person name="Watanabe T."/>
            <person name="Yabe T."/>
            <person name="Tsuji J.M."/>
            <person name="Fukui M."/>
        </authorList>
    </citation>
    <scope>NUCLEOTIDE SEQUENCE [LARGE SCALE GENOMIC DNA]</scope>
    <source>
        <strain evidence="2">12FAK</strain>
    </source>
</reference>
<dbReference type="Proteomes" id="UP001366166">
    <property type="component" value="Chromosome"/>
</dbReference>
<keyword evidence="2" id="KW-1185">Reference proteome</keyword>
<name>A0AAU9EHP3_9BACT</name>
<protein>
    <submittedName>
        <fullName evidence="1">Uncharacterized protein</fullName>
    </submittedName>
</protein>
<gene>
    <name evidence="1" type="ORF">FAK_36490</name>
</gene>